<organism evidence="2 3">
    <name type="scientific">Rhizoctonia solani</name>
    <dbReference type="NCBI Taxonomy" id="456999"/>
    <lineage>
        <taxon>Eukaryota</taxon>
        <taxon>Fungi</taxon>
        <taxon>Dikarya</taxon>
        <taxon>Basidiomycota</taxon>
        <taxon>Agaricomycotina</taxon>
        <taxon>Agaricomycetes</taxon>
        <taxon>Cantharellales</taxon>
        <taxon>Ceratobasidiaceae</taxon>
        <taxon>Rhizoctonia</taxon>
    </lineage>
</organism>
<feature type="compositionally biased region" description="Basic residues" evidence="1">
    <location>
        <begin position="405"/>
        <end position="417"/>
    </location>
</feature>
<reference evidence="2" key="1">
    <citation type="submission" date="2020-09" db="EMBL/GenBank/DDBJ databases">
        <title>Comparative genome analyses of four rice-infecting Rhizoctonia solani isolates reveal extensive enrichment of homogalacturonan modification genes.</title>
        <authorList>
            <person name="Lee D.-Y."/>
            <person name="Jeon J."/>
            <person name="Kim K.-T."/>
            <person name="Cheong K."/>
            <person name="Song H."/>
            <person name="Choi G."/>
            <person name="Ko J."/>
            <person name="Opiyo S.O."/>
            <person name="Zuo S."/>
            <person name="Madhav S."/>
            <person name="Lee Y.-H."/>
            <person name="Wang G.-L."/>
        </authorList>
    </citation>
    <scope>NUCLEOTIDE SEQUENCE</scope>
    <source>
        <strain evidence="2">AG1-IA WGL</strain>
    </source>
</reference>
<feature type="compositionally biased region" description="Acidic residues" evidence="1">
    <location>
        <begin position="388"/>
        <end position="398"/>
    </location>
</feature>
<name>A0A8H7HQN0_9AGAM</name>
<dbReference type="Proteomes" id="UP000602905">
    <property type="component" value="Unassembled WGS sequence"/>
</dbReference>
<dbReference type="OrthoDB" id="284184at2759"/>
<gene>
    <name evidence="2" type="ORF">RHS03_06636</name>
</gene>
<dbReference type="GO" id="GO:0016787">
    <property type="term" value="F:hydrolase activity"/>
    <property type="evidence" value="ECO:0007669"/>
    <property type="project" value="UniProtKB-KW"/>
</dbReference>
<feature type="region of interest" description="Disordered" evidence="1">
    <location>
        <begin position="287"/>
        <end position="418"/>
    </location>
</feature>
<comment type="caution">
    <text evidence="2">The sequence shown here is derived from an EMBL/GenBank/DDBJ whole genome shotgun (WGS) entry which is preliminary data.</text>
</comment>
<feature type="region of interest" description="Disordered" evidence="1">
    <location>
        <begin position="481"/>
        <end position="502"/>
    </location>
</feature>
<feature type="compositionally biased region" description="Basic and acidic residues" evidence="1">
    <location>
        <begin position="366"/>
        <end position="386"/>
    </location>
</feature>
<feature type="non-terminal residue" evidence="2">
    <location>
        <position position="762"/>
    </location>
</feature>
<dbReference type="EMBL" id="JACYCD010000218">
    <property type="protein sequence ID" value="KAF8700559.1"/>
    <property type="molecule type" value="Genomic_DNA"/>
</dbReference>
<evidence type="ECO:0000313" key="3">
    <source>
        <dbReference type="Proteomes" id="UP000602905"/>
    </source>
</evidence>
<evidence type="ECO:0000256" key="1">
    <source>
        <dbReference type="SAM" id="MobiDB-lite"/>
    </source>
</evidence>
<protein>
    <submittedName>
        <fullName evidence="2">Epoxide hydrolase 2</fullName>
    </submittedName>
</protein>
<dbReference type="AlphaFoldDB" id="A0A8H7HQN0"/>
<dbReference type="SUPFAM" id="SSF53474">
    <property type="entry name" value="alpha/beta-Hydrolases"/>
    <property type="match status" value="1"/>
</dbReference>
<accession>A0A8H7HQN0</accession>
<dbReference type="Gene3D" id="3.40.50.1820">
    <property type="entry name" value="alpha/beta hydrolase"/>
    <property type="match status" value="1"/>
</dbReference>
<keyword evidence="2" id="KW-0378">Hydrolase</keyword>
<evidence type="ECO:0000313" key="2">
    <source>
        <dbReference type="EMBL" id="KAF8700559.1"/>
    </source>
</evidence>
<feature type="region of interest" description="Disordered" evidence="1">
    <location>
        <begin position="198"/>
        <end position="231"/>
    </location>
</feature>
<proteinExistence type="predicted"/>
<sequence length="762" mass="82735">MAPTVHGTAASKVVVKYLDGGKRILITHANGTEQTYQTIPKPKNIKKCKLEETMDFGPGKTFPHNMFLDIQAKIQNNMSNMLDNVAIPWEEVPKGVESTVLTLVLASYPVLHWFPGNWAAKVIMRRICCNKCNTQANKQKRLRGVKAKDANTTPPEVLEEGLAEEWEANHLEDQLVKEDRPDGEDWPIKEDRLIEEDQPHGEDQPNHPPVDKQLLNNASKDNEDEEGAEIKRMAGKRRCCIEDSNSEEDNQHVHPLSSQTPLALCASSAIPTSSYKSSLFTSLAGIDQGNKSQSSLSSKRAKATAGNPPTAPKSMASTKPSAQPPNGPTPASKPATSKPTAASKGTKPAFTQAAAAARPQGHKRKENTEPEPKPEYGPESKPKQGQEFEPESELDEAKEDIPPAKRQKANTKGKGKAVYRSNSWARKCQEEVAGLATAGTTTNKKIKTASWSSKLAPNVAGPSTLVVSASSVAAAVASVSSVTASATSKPRRQPIPCPLPQNTRAAGSLAAKSELIDIFDMSQANNNQRNTQSRTGSLDCMQDHHYAVSSSGGLSAPRDPIHRLSNQVRTPGGRIAEVGLSVPLGYTVQVFLASPESTAILDANAERFIRLTYTSARQRDAGEVPSLERAGVIEGWLKDESKDVVPELLSQECSQELTTILSEIKAGKGFGAMLNYYCVGQINYEAEKGLPHDVRPDLPKLIVTPSTDPFLPPAVTQYAQTLLKNVNVVWLDGLCGHWVQLEKPQEIEKIVGEWVEKIIAHS</sequence>
<dbReference type="InterPro" id="IPR029058">
    <property type="entry name" value="AB_hydrolase_fold"/>
</dbReference>
<feature type="compositionally biased region" description="Polar residues" evidence="1">
    <location>
        <begin position="289"/>
        <end position="298"/>
    </location>
</feature>